<dbReference type="WBParaSite" id="PS1159_v2.g10683.t1">
    <property type="protein sequence ID" value="PS1159_v2.g10683.t1"/>
    <property type="gene ID" value="PS1159_v2.g10683"/>
</dbReference>
<dbReference type="Proteomes" id="UP000887580">
    <property type="component" value="Unplaced"/>
</dbReference>
<organism evidence="1 2">
    <name type="scientific">Panagrolaimus sp. PS1159</name>
    <dbReference type="NCBI Taxonomy" id="55785"/>
    <lineage>
        <taxon>Eukaryota</taxon>
        <taxon>Metazoa</taxon>
        <taxon>Ecdysozoa</taxon>
        <taxon>Nematoda</taxon>
        <taxon>Chromadorea</taxon>
        <taxon>Rhabditida</taxon>
        <taxon>Tylenchina</taxon>
        <taxon>Panagrolaimomorpha</taxon>
        <taxon>Panagrolaimoidea</taxon>
        <taxon>Panagrolaimidae</taxon>
        <taxon>Panagrolaimus</taxon>
    </lineage>
</organism>
<proteinExistence type="predicted"/>
<sequence>MQCVELYAEPTGPTFDKPKAAMKSCIEGSTCIGVKKTSKNEYQELRRLTGYIFNGTCKDYYLWDKSRGVTFRHQPHELEAAILYAIYPNRECPTSFDVAGSLCRGLSSVTENIYGTYPSYMAP</sequence>
<accession>A0AC35EWI2</accession>
<reference evidence="2" key="1">
    <citation type="submission" date="2022-11" db="UniProtKB">
        <authorList>
            <consortium name="WormBaseParasite"/>
        </authorList>
    </citation>
    <scope>IDENTIFICATION</scope>
</reference>
<evidence type="ECO:0000313" key="2">
    <source>
        <dbReference type="WBParaSite" id="PS1159_v2.g10683.t1"/>
    </source>
</evidence>
<evidence type="ECO:0000313" key="1">
    <source>
        <dbReference type="Proteomes" id="UP000887580"/>
    </source>
</evidence>
<protein>
    <submittedName>
        <fullName evidence="2">Uncharacterized protein</fullName>
    </submittedName>
</protein>
<name>A0AC35EWI2_9BILA</name>